<accession>A0A2G9YJ23</accession>
<dbReference type="PANTHER" id="PTHR30329">
    <property type="entry name" value="STATOR ELEMENT OF FLAGELLAR MOTOR COMPLEX"/>
    <property type="match status" value="1"/>
</dbReference>
<reference evidence="4 5" key="1">
    <citation type="submission" date="2017-09" db="EMBL/GenBank/DDBJ databases">
        <title>Depth-based differentiation of microbial function through sediment-hosted aquifers and enrichment of novel symbionts in the deep terrestrial subsurface.</title>
        <authorList>
            <person name="Probst A.J."/>
            <person name="Ladd B."/>
            <person name="Jarett J.K."/>
            <person name="Geller-Mcgrath D.E."/>
            <person name="Sieber C.M."/>
            <person name="Emerson J.B."/>
            <person name="Anantharaman K."/>
            <person name="Thomas B.C."/>
            <person name="Malmstrom R."/>
            <person name="Stieglmeier M."/>
            <person name="Klingl A."/>
            <person name="Woyke T."/>
            <person name="Ryan C.M."/>
            <person name="Banfield J.F."/>
        </authorList>
    </citation>
    <scope>NUCLEOTIDE SEQUENCE [LARGE SCALE GENOMIC DNA]</scope>
    <source>
        <strain evidence="4">CG23_combo_of_CG06-09_8_20_14_all_41_10</strain>
    </source>
</reference>
<evidence type="ECO:0000256" key="2">
    <source>
        <dbReference type="SAM" id="Coils"/>
    </source>
</evidence>
<dbReference type="InterPro" id="IPR036737">
    <property type="entry name" value="OmpA-like_sf"/>
</dbReference>
<dbReference type="SUPFAM" id="SSF103088">
    <property type="entry name" value="OmpA-like"/>
    <property type="match status" value="1"/>
</dbReference>
<keyword evidence="2" id="KW-0175">Coiled coil</keyword>
<sequence length="152" mass="17286">MPDKALFMGVAMKSKFTVLAFLILFSLSGCAFIEKTRRADELETENANLKHRIAQLLKEKTKEVQKVYEEKDKELSELERAKRELEESLKKEIGEYKAKLQMTERGLVITFLSEVFFDSGKDIIKADGKLSLDKVAEVLNRDVPDSQVAVEG</sequence>
<dbReference type="PANTHER" id="PTHR30329:SF21">
    <property type="entry name" value="LIPOPROTEIN YIAD-RELATED"/>
    <property type="match status" value="1"/>
</dbReference>
<evidence type="ECO:0000259" key="3">
    <source>
        <dbReference type="PROSITE" id="PS51123"/>
    </source>
</evidence>
<dbReference type="EMBL" id="PCRK01000106">
    <property type="protein sequence ID" value="PIP19162.1"/>
    <property type="molecule type" value="Genomic_DNA"/>
</dbReference>
<proteinExistence type="predicted"/>
<gene>
    <name evidence="4" type="ORF">COX41_04310</name>
</gene>
<protein>
    <recommendedName>
        <fullName evidence="3">OmpA-like domain-containing protein</fullName>
    </recommendedName>
</protein>
<keyword evidence="1" id="KW-0472">Membrane</keyword>
<feature type="non-terminal residue" evidence="4">
    <location>
        <position position="152"/>
    </location>
</feature>
<evidence type="ECO:0000313" key="5">
    <source>
        <dbReference type="Proteomes" id="UP000231292"/>
    </source>
</evidence>
<dbReference type="AlphaFoldDB" id="A0A2G9YJ23"/>
<dbReference type="Gene3D" id="3.30.1330.60">
    <property type="entry name" value="OmpA-like domain"/>
    <property type="match status" value="1"/>
</dbReference>
<dbReference type="Proteomes" id="UP000231292">
    <property type="component" value="Unassembled WGS sequence"/>
</dbReference>
<dbReference type="PROSITE" id="PS51257">
    <property type="entry name" value="PROKAR_LIPOPROTEIN"/>
    <property type="match status" value="1"/>
</dbReference>
<comment type="caution">
    <text evidence="4">The sequence shown here is derived from an EMBL/GenBank/DDBJ whole genome shotgun (WGS) entry which is preliminary data.</text>
</comment>
<evidence type="ECO:0000313" key="4">
    <source>
        <dbReference type="EMBL" id="PIP19162.1"/>
    </source>
</evidence>
<feature type="domain" description="OmpA-like" evidence="3">
    <location>
        <begin position="104"/>
        <end position="152"/>
    </location>
</feature>
<organism evidence="4 5">
    <name type="scientific">Candidatus Sherwoodlollariibacterium unditelluris</name>
    <dbReference type="NCBI Taxonomy" id="1974757"/>
    <lineage>
        <taxon>Bacteria</taxon>
        <taxon>Pseudomonadati</taxon>
        <taxon>Candidatus Omnitrophota</taxon>
        <taxon>Candidatus Sherwoodlollariibacterium</taxon>
    </lineage>
</organism>
<dbReference type="InterPro" id="IPR006665">
    <property type="entry name" value="OmpA-like"/>
</dbReference>
<feature type="coiled-coil region" evidence="2">
    <location>
        <begin position="32"/>
        <end position="95"/>
    </location>
</feature>
<evidence type="ECO:0000256" key="1">
    <source>
        <dbReference type="PROSITE-ProRule" id="PRU00473"/>
    </source>
</evidence>
<dbReference type="GO" id="GO:0016020">
    <property type="term" value="C:membrane"/>
    <property type="evidence" value="ECO:0007669"/>
    <property type="project" value="UniProtKB-UniRule"/>
</dbReference>
<dbReference type="PROSITE" id="PS51123">
    <property type="entry name" value="OMPA_2"/>
    <property type="match status" value="1"/>
</dbReference>
<dbReference type="InterPro" id="IPR050330">
    <property type="entry name" value="Bact_OuterMem_StrucFunc"/>
</dbReference>
<name>A0A2G9YJ23_9BACT</name>